<dbReference type="RefSeq" id="WP_344838588.1">
    <property type="nucleotide sequence ID" value="NZ_BAAAUV010000038.1"/>
</dbReference>
<comment type="caution">
    <text evidence="3">The sequence shown here is derived from an EMBL/GenBank/DDBJ whole genome shotgun (WGS) entry which is preliminary data.</text>
</comment>
<dbReference type="EMBL" id="BAAAUV010000038">
    <property type="protein sequence ID" value="GAA3239410.1"/>
    <property type="molecule type" value="Genomic_DNA"/>
</dbReference>
<dbReference type="Proteomes" id="UP001501237">
    <property type="component" value="Unassembled WGS sequence"/>
</dbReference>
<feature type="domain" description="SseB protein N-terminal" evidence="2">
    <location>
        <begin position="22"/>
        <end position="121"/>
    </location>
</feature>
<dbReference type="InterPro" id="IPR009839">
    <property type="entry name" value="SseB_N"/>
</dbReference>
<proteinExistence type="predicted"/>
<keyword evidence="4" id="KW-1185">Reference proteome</keyword>
<dbReference type="Pfam" id="PF07179">
    <property type="entry name" value="SseB"/>
    <property type="match status" value="4"/>
</dbReference>
<organism evidence="3 4">
    <name type="scientific">Actinocorallia longicatena</name>
    <dbReference type="NCBI Taxonomy" id="111803"/>
    <lineage>
        <taxon>Bacteria</taxon>
        <taxon>Bacillati</taxon>
        <taxon>Actinomycetota</taxon>
        <taxon>Actinomycetes</taxon>
        <taxon>Streptosporangiales</taxon>
        <taxon>Thermomonosporaceae</taxon>
        <taxon>Actinocorallia</taxon>
    </lineage>
</organism>
<gene>
    <name evidence="3" type="ORF">GCM10010468_75580</name>
</gene>
<sequence length="999" mass="106779">MAEEWQPVTDLERRLTDALRAGDPEGYFRALAAAELVVPLAPETAEQVLANTTQPSWPTREIDQRTHVLVYTSPDTMRACLGPAYRHSLRLKFSDLAAAWPEENWWLAIDFDHPLQALLPSWFLHQLRGGGDPRPVLLGLPARVPAPRPLETAVPAPSALETQPFASPAHGDLGGPAPVQEAPDPAPAVSGPGTPFPPVPEAPAAAPHPALGADAEEPGPVVPPHPALAEQEPAPSLHPALSDGILPPEKPGTGTPPASGAPGTGLGTPVPPGAGHVPDAPQAEEPAAAQEQAAPAAETQPVRAMPPQVPAPPAETQPVQARPAETPIAETPIAETQPVQAAGTGHGEAEPPVLPPYAEVEPVVPVAPPVEESLGVEVARARPVEEPSLAEQTLVDFAPVERSRFVPANPVETDLIRAADEEALVGALASAELLLPVPAGTDPTARPSRAGFPWQPGEIDGTPAVPAFTSPERLQDVIGQVDYVRVPFPLVVRHWPDTAWTLAINPGTPASATLTGEQLPLVAAWTDQVNGRRPEAFIPQNELEQKLHDAVQRRDTEGFSAVLAAAQVMIPADPDTPWGARPADADFPWRPVHVRGEAAILAFTSPRWMHESVGQSRFVMPDFRELAAAWPEEGWKLVLDPGTPIETTIPGPQLRAATDGRPTGDFEAGNRVDQDLDEAVRAGDTDDFLRIALTSSVLVPVPEAADEALGPDQPGFDWSAALAERTDVRVYTSLVRLLESVGEVRYATLGFTDLIANWPREEWSLHLNPGSRIGASLTGPQVAELSAWAERVGLPQRQGQRESAQPYAAPVAAPEREPEPETAEAETDGPQLTLMQKVLPHGHVGWYLEQGYDRVGGFVHPLGDVAELRTPVQLYESLGLLYPDSPFSADDAAVHVLRWPAYCEDLYRVPFGGRTEEELQGWGDAGWVVEHAPFEGTGFAPGSAGTIREYKTDSTRLPSGAELYLVGRDRSETFVAVYDADTLSWSTTARTPAEKEVTQ</sequence>
<reference evidence="4" key="1">
    <citation type="journal article" date="2019" name="Int. J. Syst. Evol. Microbiol.">
        <title>The Global Catalogue of Microorganisms (GCM) 10K type strain sequencing project: providing services to taxonomists for standard genome sequencing and annotation.</title>
        <authorList>
            <consortium name="The Broad Institute Genomics Platform"/>
            <consortium name="The Broad Institute Genome Sequencing Center for Infectious Disease"/>
            <person name="Wu L."/>
            <person name="Ma J."/>
        </authorList>
    </citation>
    <scope>NUCLEOTIDE SEQUENCE [LARGE SCALE GENOMIC DNA]</scope>
    <source>
        <strain evidence="4">JCM 9377</strain>
    </source>
</reference>
<feature type="region of interest" description="Disordered" evidence="1">
    <location>
        <begin position="646"/>
        <end position="665"/>
    </location>
</feature>
<protein>
    <recommendedName>
        <fullName evidence="2">SseB protein N-terminal domain-containing protein</fullName>
    </recommendedName>
</protein>
<feature type="region of interest" description="Disordered" evidence="1">
    <location>
        <begin position="795"/>
        <end position="829"/>
    </location>
</feature>
<feature type="compositionally biased region" description="Low complexity" evidence="1">
    <location>
        <begin position="280"/>
        <end position="301"/>
    </location>
</feature>
<evidence type="ECO:0000313" key="4">
    <source>
        <dbReference type="Proteomes" id="UP001501237"/>
    </source>
</evidence>
<feature type="domain" description="SseB protein N-terminal" evidence="2">
    <location>
        <begin position="419"/>
        <end position="519"/>
    </location>
</feature>
<evidence type="ECO:0000259" key="2">
    <source>
        <dbReference type="Pfam" id="PF07179"/>
    </source>
</evidence>
<accession>A0ABP6QMA2</accession>
<feature type="region of interest" description="Disordered" evidence="1">
    <location>
        <begin position="162"/>
        <end position="324"/>
    </location>
</feature>
<feature type="compositionally biased region" description="Low complexity" evidence="1">
    <location>
        <begin position="251"/>
        <end position="261"/>
    </location>
</feature>
<name>A0ABP6QMA2_9ACTN</name>
<feature type="domain" description="SseB protein N-terminal" evidence="2">
    <location>
        <begin position="679"/>
        <end position="783"/>
    </location>
</feature>
<feature type="domain" description="SseB protein N-terminal" evidence="2">
    <location>
        <begin position="543"/>
        <end position="656"/>
    </location>
</feature>
<evidence type="ECO:0000313" key="3">
    <source>
        <dbReference type="EMBL" id="GAA3239410.1"/>
    </source>
</evidence>
<evidence type="ECO:0000256" key="1">
    <source>
        <dbReference type="SAM" id="MobiDB-lite"/>
    </source>
</evidence>
<feature type="compositionally biased region" description="Low complexity" evidence="1">
    <location>
        <begin position="202"/>
        <end position="213"/>
    </location>
</feature>